<proteinExistence type="predicted"/>
<accession>B8BDH2</accession>
<evidence type="ECO:0000313" key="3">
    <source>
        <dbReference type="Proteomes" id="UP000007015"/>
    </source>
</evidence>
<dbReference type="HOGENOM" id="CLU_1167455_0_0_1"/>
<organism evidence="2 3">
    <name type="scientific">Oryza sativa subsp. indica</name>
    <name type="common">Rice</name>
    <dbReference type="NCBI Taxonomy" id="39946"/>
    <lineage>
        <taxon>Eukaryota</taxon>
        <taxon>Viridiplantae</taxon>
        <taxon>Streptophyta</taxon>
        <taxon>Embryophyta</taxon>
        <taxon>Tracheophyta</taxon>
        <taxon>Spermatophyta</taxon>
        <taxon>Magnoliopsida</taxon>
        <taxon>Liliopsida</taxon>
        <taxon>Poales</taxon>
        <taxon>Poaceae</taxon>
        <taxon>BOP clade</taxon>
        <taxon>Oryzoideae</taxon>
        <taxon>Oryzeae</taxon>
        <taxon>Oryzinae</taxon>
        <taxon>Oryza</taxon>
        <taxon>Oryza sativa</taxon>
    </lineage>
</organism>
<evidence type="ECO:0000313" key="2">
    <source>
        <dbReference type="EMBL" id="EEC84202.1"/>
    </source>
</evidence>
<dbReference type="AlphaFoldDB" id="B8BDH2"/>
<evidence type="ECO:0000256" key="1">
    <source>
        <dbReference type="SAM" id="MobiDB-lite"/>
    </source>
</evidence>
<protein>
    <submittedName>
        <fullName evidence="2">Uncharacterized protein</fullName>
    </submittedName>
</protein>
<keyword evidence="3" id="KW-1185">Reference proteome</keyword>
<gene>
    <name evidence="2" type="ORF">OsI_30602</name>
</gene>
<feature type="region of interest" description="Disordered" evidence="1">
    <location>
        <begin position="1"/>
        <end position="20"/>
    </location>
</feature>
<sequence length="244" mass="25906">MSRNSPSDVATEPPPAPAEAAAARRWRLLLRCRHPPARLLSPYSSSSSPAGHAASRALSLSALASFLTARRCPPPNTDILLPLRRLLTVLRSRHREMLSVIGGTGKKATPRARRGRGRFRDGEVEGARAGEHGGAKEAPTATLAVVRQRVARGLREQLVATGARVKDKDAGEDPGGERCWEEQHETEVDVVHGEAGDAALAVKGEARGGGGGIYRGKGGGVEVWRVTLDATRGTVRSVSAGWKK</sequence>
<name>B8BDH2_ORYSI</name>
<dbReference type="EMBL" id="CM000134">
    <property type="protein sequence ID" value="EEC84202.1"/>
    <property type="molecule type" value="Genomic_DNA"/>
</dbReference>
<dbReference type="Gramene" id="BGIOSGA030391-TA">
    <property type="protein sequence ID" value="BGIOSGA030391-PA"/>
    <property type="gene ID" value="BGIOSGA030391"/>
</dbReference>
<dbReference type="Proteomes" id="UP000007015">
    <property type="component" value="Chromosome 9"/>
</dbReference>
<reference evidence="2 3" key="1">
    <citation type="journal article" date="2005" name="PLoS Biol.">
        <title>The genomes of Oryza sativa: a history of duplications.</title>
        <authorList>
            <person name="Yu J."/>
            <person name="Wang J."/>
            <person name="Lin W."/>
            <person name="Li S."/>
            <person name="Li H."/>
            <person name="Zhou J."/>
            <person name="Ni P."/>
            <person name="Dong W."/>
            <person name="Hu S."/>
            <person name="Zeng C."/>
            <person name="Zhang J."/>
            <person name="Zhang Y."/>
            <person name="Li R."/>
            <person name="Xu Z."/>
            <person name="Li S."/>
            <person name="Li X."/>
            <person name="Zheng H."/>
            <person name="Cong L."/>
            <person name="Lin L."/>
            <person name="Yin J."/>
            <person name="Geng J."/>
            <person name="Li G."/>
            <person name="Shi J."/>
            <person name="Liu J."/>
            <person name="Lv H."/>
            <person name="Li J."/>
            <person name="Wang J."/>
            <person name="Deng Y."/>
            <person name="Ran L."/>
            <person name="Shi X."/>
            <person name="Wang X."/>
            <person name="Wu Q."/>
            <person name="Li C."/>
            <person name="Ren X."/>
            <person name="Wang J."/>
            <person name="Wang X."/>
            <person name="Li D."/>
            <person name="Liu D."/>
            <person name="Zhang X."/>
            <person name="Ji Z."/>
            <person name="Zhao W."/>
            <person name="Sun Y."/>
            <person name="Zhang Z."/>
            <person name="Bao J."/>
            <person name="Han Y."/>
            <person name="Dong L."/>
            <person name="Ji J."/>
            <person name="Chen P."/>
            <person name="Wu S."/>
            <person name="Liu J."/>
            <person name="Xiao Y."/>
            <person name="Bu D."/>
            <person name="Tan J."/>
            <person name="Yang L."/>
            <person name="Ye C."/>
            <person name="Zhang J."/>
            <person name="Xu J."/>
            <person name="Zhou Y."/>
            <person name="Yu Y."/>
            <person name="Zhang B."/>
            <person name="Zhuang S."/>
            <person name="Wei H."/>
            <person name="Liu B."/>
            <person name="Lei M."/>
            <person name="Yu H."/>
            <person name="Li Y."/>
            <person name="Xu H."/>
            <person name="Wei S."/>
            <person name="He X."/>
            <person name="Fang L."/>
            <person name="Zhang Z."/>
            <person name="Zhang Y."/>
            <person name="Huang X."/>
            <person name="Su Z."/>
            <person name="Tong W."/>
            <person name="Li J."/>
            <person name="Tong Z."/>
            <person name="Li S."/>
            <person name="Ye J."/>
            <person name="Wang L."/>
            <person name="Fang L."/>
            <person name="Lei T."/>
            <person name="Chen C."/>
            <person name="Chen H."/>
            <person name="Xu Z."/>
            <person name="Li H."/>
            <person name="Huang H."/>
            <person name="Zhang F."/>
            <person name="Xu H."/>
            <person name="Li N."/>
            <person name="Zhao C."/>
            <person name="Li S."/>
            <person name="Dong L."/>
            <person name="Huang Y."/>
            <person name="Li L."/>
            <person name="Xi Y."/>
            <person name="Qi Q."/>
            <person name="Li W."/>
            <person name="Zhang B."/>
            <person name="Hu W."/>
            <person name="Zhang Y."/>
            <person name="Tian X."/>
            <person name="Jiao Y."/>
            <person name="Liang X."/>
            <person name="Jin J."/>
            <person name="Gao L."/>
            <person name="Zheng W."/>
            <person name="Hao B."/>
            <person name="Liu S."/>
            <person name="Wang W."/>
            <person name="Yuan L."/>
            <person name="Cao M."/>
            <person name="McDermott J."/>
            <person name="Samudrala R."/>
            <person name="Wang J."/>
            <person name="Wong G.K."/>
            <person name="Yang H."/>
        </authorList>
    </citation>
    <scope>NUCLEOTIDE SEQUENCE [LARGE SCALE GENOMIC DNA]</scope>
    <source>
        <strain evidence="3">cv. 93-11</strain>
    </source>
</reference>